<dbReference type="EMBL" id="CP163440">
    <property type="protein sequence ID" value="XDQ66579.1"/>
    <property type="molecule type" value="Genomic_DNA"/>
</dbReference>
<dbReference type="PANTHER" id="PTHR36440">
    <property type="entry name" value="PUTATIVE (AFU_ORTHOLOGUE AFUA_8G07350)-RELATED"/>
    <property type="match status" value="1"/>
</dbReference>
<dbReference type="RefSeq" id="WP_369263576.1">
    <property type="nucleotide sequence ID" value="NZ_CP163440.1"/>
</dbReference>
<dbReference type="AlphaFoldDB" id="A0AB39SH93"/>
<dbReference type="Pfam" id="PF07883">
    <property type="entry name" value="Cupin_2"/>
    <property type="match status" value="1"/>
</dbReference>
<feature type="domain" description="Cupin type-2" evidence="1">
    <location>
        <begin position="43"/>
        <end position="110"/>
    </location>
</feature>
<dbReference type="InterPro" id="IPR013096">
    <property type="entry name" value="Cupin_2"/>
</dbReference>
<dbReference type="PANTHER" id="PTHR36440:SF1">
    <property type="entry name" value="PUTATIVE (AFU_ORTHOLOGUE AFUA_8G07350)-RELATED"/>
    <property type="match status" value="1"/>
</dbReference>
<sequence length="165" mass="17378">MSAFRHEPVLVRGAEAETISHSTGAAFLLTDAGSTAGALSCHRVLLAPGADGSAPHYHARSSELFYVVAGAVQLLNDDKVVEAGRGDLVVVPPFMPHAFAAVPGSEAELLITITPGVDRFDYFRLLGRIVNGEAPYADLLAVEDSFDSHSVHSEIWAAARSPQAA</sequence>
<dbReference type="InterPro" id="IPR011051">
    <property type="entry name" value="RmlC_Cupin_sf"/>
</dbReference>
<evidence type="ECO:0000259" key="1">
    <source>
        <dbReference type="Pfam" id="PF07883"/>
    </source>
</evidence>
<protein>
    <submittedName>
        <fullName evidence="2">Cupin domain-containing protein</fullName>
    </submittedName>
</protein>
<organism evidence="2">
    <name type="scientific">Streptomyces sp. R35</name>
    <dbReference type="NCBI Taxonomy" id="3238630"/>
    <lineage>
        <taxon>Bacteria</taxon>
        <taxon>Bacillati</taxon>
        <taxon>Actinomycetota</taxon>
        <taxon>Actinomycetes</taxon>
        <taxon>Kitasatosporales</taxon>
        <taxon>Streptomycetaceae</taxon>
        <taxon>Streptomyces</taxon>
    </lineage>
</organism>
<dbReference type="InterPro" id="IPR014710">
    <property type="entry name" value="RmlC-like_jellyroll"/>
</dbReference>
<proteinExistence type="predicted"/>
<accession>A0AB39SH93</accession>
<name>A0AB39SH93_9ACTN</name>
<dbReference type="Gene3D" id="2.60.120.10">
    <property type="entry name" value="Jelly Rolls"/>
    <property type="match status" value="1"/>
</dbReference>
<reference evidence="2" key="1">
    <citation type="submission" date="2024-07" db="EMBL/GenBank/DDBJ databases">
        <authorList>
            <person name="Yu S.T."/>
        </authorList>
    </citation>
    <scope>NUCLEOTIDE SEQUENCE</scope>
    <source>
        <strain evidence="2">R35</strain>
    </source>
</reference>
<evidence type="ECO:0000313" key="2">
    <source>
        <dbReference type="EMBL" id="XDQ66579.1"/>
    </source>
</evidence>
<gene>
    <name evidence="2" type="ORF">AB5J50_40150</name>
</gene>
<dbReference type="InterPro" id="IPR053146">
    <property type="entry name" value="QDO-like"/>
</dbReference>
<dbReference type="SUPFAM" id="SSF51182">
    <property type="entry name" value="RmlC-like cupins"/>
    <property type="match status" value="1"/>
</dbReference>